<dbReference type="PROSITE" id="PS00018">
    <property type="entry name" value="EF_HAND_1"/>
    <property type="match status" value="1"/>
</dbReference>
<proteinExistence type="predicted"/>
<name>A0A8S3UZJ1_MYTED</name>
<comment type="caution">
    <text evidence="5">The sequence shown here is derived from an EMBL/GenBank/DDBJ whole genome shotgun (WGS) entry which is preliminary data.</text>
</comment>
<evidence type="ECO:0000256" key="1">
    <source>
        <dbReference type="ARBA" id="ARBA00022837"/>
    </source>
</evidence>
<dbReference type="FunFam" id="1.10.238.10:FF:000038">
    <property type="entry name" value="EH domain-containing protein 3"/>
    <property type="match status" value="1"/>
</dbReference>
<organism evidence="5 6">
    <name type="scientific">Mytilus edulis</name>
    <name type="common">Blue mussel</name>
    <dbReference type="NCBI Taxonomy" id="6550"/>
    <lineage>
        <taxon>Eukaryota</taxon>
        <taxon>Metazoa</taxon>
        <taxon>Spiralia</taxon>
        <taxon>Lophotrochozoa</taxon>
        <taxon>Mollusca</taxon>
        <taxon>Bivalvia</taxon>
        <taxon>Autobranchia</taxon>
        <taxon>Pteriomorphia</taxon>
        <taxon>Mytilida</taxon>
        <taxon>Mytiloidea</taxon>
        <taxon>Mytilidae</taxon>
        <taxon>Mytilinae</taxon>
        <taxon>Mytilus</taxon>
    </lineage>
</organism>
<evidence type="ECO:0000259" key="4">
    <source>
        <dbReference type="PROSITE" id="PS50222"/>
    </source>
</evidence>
<evidence type="ECO:0000313" key="5">
    <source>
        <dbReference type="EMBL" id="CAG2250924.1"/>
    </source>
</evidence>
<gene>
    <name evidence="5" type="ORF">MEDL_62611</name>
</gene>
<evidence type="ECO:0000313" key="6">
    <source>
        <dbReference type="Proteomes" id="UP000683360"/>
    </source>
</evidence>
<dbReference type="CDD" id="cd00052">
    <property type="entry name" value="EH"/>
    <property type="match status" value="1"/>
</dbReference>
<dbReference type="OrthoDB" id="1716625at2759"/>
<feature type="domain" description="EF-hand" evidence="4">
    <location>
        <begin position="438"/>
        <end position="473"/>
    </location>
</feature>
<dbReference type="InterPro" id="IPR002048">
    <property type="entry name" value="EF_hand_dom"/>
</dbReference>
<reference evidence="5" key="1">
    <citation type="submission" date="2021-03" db="EMBL/GenBank/DDBJ databases">
        <authorList>
            <person name="Bekaert M."/>
        </authorList>
    </citation>
    <scope>NUCLEOTIDE SEQUENCE</scope>
</reference>
<dbReference type="AlphaFoldDB" id="A0A8S3UZJ1"/>
<feature type="compositionally biased region" description="Low complexity" evidence="2">
    <location>
        <begin position="122"/>
        <end position="140"/>
    </location>
</feature>
<evidence type="ECO:0000259" key="3">
    <source>
        <dbReference type="PROSITE" id="PS50031"/>
    </source>
</evidence>
<keyword evidence="6" id="KW-1185">Reference proteome</keyword>
<dbReference type="Proteomes" id="UP000683360">
    <property type="component" value="Unassembled WGS sequence"/>
</dbReference>
<dbReference type="SMART" id="SM00027">
    <property type="entry name" value="EH"/>
    <property type="match status" value="1"/>
</dbReference>
<dbReference type="PROSITE" id="PS50031">
    <property type="entry name" value="EH"/>
    <property type="match status" value="1"/>
</dbReference>
<dbReference type="InterPro" id="IPR040990">
    <property type="entry name" value="DUF5600"/>
</dbReference>
<dbReference type="Pfam" id="PF18150">
    <property type="entry name" value="DUF5600"/>
    <property type="match status" value="1"/>
</dbReference>
<dbReference type="PANTHER" id="PTHR11216:SF170">
    <property type="entry name" value="DYNAMIN ASSOCIATED PROTEIN 160, ISOFORM D"/>
    <property type="match status" value="1"/>
</dbReference>
<accession>A0A8S3UZJ1</accession>
<dbReference type="SUPFAM" id="SSF47473">
    <property type="entry name" value="EF-hand"/>
    <property type="match status" value="1"/>
</dbReference>
<dbReference type="InterPro" id="IPR000261">
    <property type="entry name" value="EH_dom"/>
</dbReference>
<dbReference type="EMBL" id="CAJPWZ010003070">
    <property type="protein sequence ID" value="CAG2250924.1"/>
    <property type="molecule type" value="Genomic_DNA"/>
</dbReference>
<dbReference type="GO" id="GO:0016197">
    <property type="term" value="P:endosomal transport"/>
    <property type="evidence" value="ECO:0007669"/>
    <property type="project" value="TreeGrafter"/>
</dbReference>
<dbReference type="PROSITE" id="PS50222">
    <property type="entry name" value="EF_HAND_2"/>
    <property type="match status" value="1"/>
</dbReference>
<dbReference type="Gene3D" id="1.10.238.10">
    <property type="entry name" value="EF-hand"/>
    <property type="match status" value="1"/>
</dbReference>
<feature type="region of interest" description="Disordered" evidence="2">
    <location>
        <begin position="99"/>
        <end position="140"/>
    </location>
</feature>
<dbReference type="GO" id="GO:0005737">
    <property type="term" value="C:cytoplasm"/>
    <property type="evidence" value="ECO:0007669"/>
    <property type="project" value="TreeGrafter"/>
</dbReference>
<dbReference type="InterPro" id="IPR018247">
    <property type="entry name" value="EF_Hand_1_Ca_BS"/>
</dbReference>
<dbReference type="Gene3D" id="1.10.268.20">
    <property type="match status" value="1"/>
</dbReference>
<feature type="domain" description="EH" evidence="3">
    <location>
        <begin position="406"/>
        <end position="494"/>
    </location>
</feature>
<protein>
    <submittedName>
        <fullName evidence="5">EHD1</fullName>
    </submittedName>
</protein>
<sequence>MNELFNELAKLDINKASGMDNIGPKILRLSAPFIASPLTYIFNRMIDTGIYPSLLKNAKVTPVFKDEKEKIEATEILEMMFTIADDDTTTQTNTAVVSENTPSSAFGSSETIIQPSVRTKTSQAQTATSSVPASTSESSLPSLSVNSLEVANAAVSGGKQQSSASKEITENGLFYKTLLQFNTPLRTLLYLTIWILLINVVSSEQNVGGDPSSKMAATAIIIFLLLPTRREVVTSNYGQVGREALRSGRNHGKFVLLDAKPLEQFHVHAYIISHLKKEMPSMFGKDAKKKELMKGLKEIYEVLQREHQISPGDFPDIEKMREVLQHQDFTKFHALKPKLIETVDTMLSTDIARLMTMIPHEQESSVGEPNVKGGAFDTMNESMFGYGRGEGVDEGRGEHEWIVGQEKYKYDESFDKLNPINGKITGAAAKSEMVRSKLPNSMLGKVWKLSDIDKDGMLDADEWALANHLIKIKLDGHELPNTLPDHLIPPSKKDL</sequence>
<dbReference type="GO" id="GO:0006897">
    <property type="term" value="P:endocytosis"/>
    <property type="evidence" value="ECO:0007669"/>
    <property type="project" value="TreeGrafter"/>
</dbReference>
<keyword evidence="1" id="KW-0106">Calcium</keyword>
<dbReference type="GO" id="GO:0005509">
    <property type="term" value="F:calcium ion binding"/>
    <property type="evidence" value="ECO:0007669"/>
    <property type="project" value="InterPro"/>
</dbReference>
<dbReference type="Pfam" id="PF12763">
    <property type="entry name" value="EH"/>
    <property type="match status" value="1"/>
</dbReference>
<dbReference type="PANTHER" id="PTHR11216">
    <property type="entry name" value="EH DOMAIN"/>
    <property type="match status" value="1"/>
</dbReference>
<dbReference type="GO" id="GO:0005886">
    <property type="term" value="C:plasma membrane"/>
    <property type="evidence" value="ECO:0007669"/>
    <property type="project" value="TreeGrafter"/>
</dbReference>
<dbReference type="InterPro" id="IPR011992">
    <property type="entry name" value="EF-hand-dom_pair"/>
</dbReference>
<evidence type="ECO:0000256" key="2">
    <source>
        <dbReference type="SAM" id="MobiDB-lite"/>
    </source>
</evidence>
<feature type="compositionally biased region" description="Polar residues" evidence="2">
    <location>
        <begin position="99"/>
        <end position="121"/>
    </location>
</feature>